<feature type="compositionally biased region" description="Acidic residues" evidence="10">
    <location>
        <begin position="146"/>
        <end position="159"/>
    </location>
</feature>
<dbReference type="SMART" id="SM00220">
    <property type="entry name" value="S_TKc"/>
    <property type="match status" value="1"/>
</dbReference>
<protein>
    <recommendedName>
        <fullName evidence="2">non-specific serine/threonine protein kinase</fullName>
        <ecNumber evidence="2">2.7.11.1</ecNumber>
    </recommendedName>
</protein>
<evidence type="ECO:0000256" key="1">
    <source>
        <dbReference type="ARBA" id="ARBA00008874"/>
    </source>
</evidence>
<evidence type="ECO:0000256" key="10">
    <source>
        <dbReference type="SAM" id="MobiDB-lite"/>
    </source>
</evidence>
<dbReference type="PROSITE" id="PS50011">
    <property type="entry name" value="PROTEIN_KINASE_DOM"/>
    <property type="match status" value="1"/>
</dbReference>
<comment type="caution">
    <text evidence="12">The sequence shown here is derived from an EMBL/GenBank/DDBJ whole genome shotgun (WGS) entry which is preliminary data.</text>
</comment>
<keyword evidence="7" id="KW-0067">ATP-binding</keyword>
<organism evidence="12 13">
    <name type="scientific">Tritrichomonas musculus</name>
    <dbReference type="NCBI Taxonomy" id="1915356"/>
    <lineage>
        <taxon>Eukaryota</taxon>
        <taxon>Metamonada</taxon>
        <taxon>Parabasalia</taxon>
        <taxon>Tritrichomonadida</taxon>
        <taxon>Tritrichomonadidae</taxon>
        <taxon>Tritrichomonas</taxon>
    </lineage>
</organism>
<dbReference type="InterPro" id="IPR000719">
    <property type="entry name" value="Prot_kinase_dom"/>
</dbReference>
<dbReference type="InterPro" id="IPR051931">
    <property type="entry name" value="PAK3-like"/>
</dbReference>
<evidence type="ECO:0000256" key="4">
    <source>
        <dbReference type="ARBA" id="ARBA00022679"/>
    </source>
</evidence>
<evidence type="ECO:0000256" key="2">
    <source>
        <dbReference type="ARBA" id="ARBA00012513"/>
    </source>
</evidence>
<evidence type="ECO:0000259" key="11">
    <source>
        <dbReference type="PROSITE" id="PS50011"/>
    </source>
</evidence>
<comment type="catalytic activity">
    <reaction evidence="8">
        <text>L-threonyl-[protein] + ATP = O-phospho-L-threonyl-[protein] + ADP + H(+)</text>
        <dbReference type="Rhea" id="RHEA:46608"/>
        <dbReference type="Rhea" id="RHEA-COMP:11060"/>
        <dbReference type="Rhea" id="RHEA-COMP:11605"/>
        <dbReference type="ChEBI" id="CHEBI:15378"/>
        <dbReference type="ChEBI" id="CHEBI:30013"/>
        <dbReference type="ChEBI" id="CHEBI:30616"/>
        <dbReference type="ChEBI" id="CHEBI:61977"/>
        <dbReference type="ChEBI" id="CHEBI:456216"/>
        <dbReference type="EC" id="2.7.11.1"/>
    </reaction>
</comment>
<dbReference type="Proteomes" id="UP001470230">
    <property type="component" value="Unassembled WGS sequence"/>
</dbReference>
<dbReference type="InterPro" id="IPR008271">
    <property type="entry name" value="Ser/Thr_kinase_AS"/>
</dbReference>
<evidence type="ECO:0000313" key="13">
    <source>
        <dbReference type="Proteomes" id="UP001470230"/>
    </source>
</evidence>
<dbReference type="PANTHER" id="PTHR45832">
    <property type="entry name" value="SERINE/THREONINE-PROTEIN KINASE SAMKA-RELATED-RELATED"/>
    <property type="match status" value="1"/>
</dbReference>
<keyword evidence="6" id="KW-0418">Kinase</keyword>
<dbReference type="InterPro" id="IPR000095">
    <property type="entry name" value="CRIB_dom"/>
</dbReference>
<name>A0ABR2HTQ8_9EUKA</name>
<dbReference type="Pfam" id="PF00786">
    <property type="entry name" value="PBD"/>
    <property type="match status" value="1"/>
</dbReference>
<dbReference type="InterPro" id="IPR036936">
    <property type="entry name" value="CRIB_dom_sf"/>
</dbReference>
<dbReference type="InterPro" id="IPR011009">
    <property type="entry name" value="Kinase-like_dom_sf"/>
</dbReference>
<dbReference type="CDD" id="cd01093">
    <property type="entry name" value="CRIB_PAK_like"/>
    <property type="match status" value="1"/>
</dbReference>
<dbReference type="InterPro" id="IPR033923">
    <property type="entry name" value="PAK_BD"/>
</dbReference>
<evidence type="ECO:0000313" key="12">
    <source>
        <dbReference type="EMBL" id="KAK8852510.1"/>
    </source>
</evidence>
<keyword evidence="4" id="KW-0808">Transferase</keyword>
<dbReference type="Gene3D" id="3.90.810.10">
    <property type="entry name" value="CRIB domain"/>
    <property type="match status" value="1"/>
</dbReference>
<keyword evidence="13" id="KW-1185">Reference proteome</keyword>
<comment type="catalytic activity">
    <reaction evidence="9">
        <text>L-seryl-[protein] + ATP = O-phospho-L-seryl-[protein] + ADP + H(+)</text>
        <dbReference type="Rhea" id="RHEA:17989"/>
        <dbReference type="Rhea" id="RHEA-COMP:9863"/>
        <dbReference type="Rhea" id="RHEA-COMP:11604"/>
        <dbReference type="ChEBI" id="CHEBI:15378"/>
        <dbReference type="ChEBI" id="CHEBI:29999"/>
        <dbReference type="ChEBI" id="CHEBI:30616"/>
        <dbReference type="ChEBI" id="CHEBI:83421"/>
        <dbReference type="ChEBI" id="CHEBI:456216"/>
        <dbReference type="EC" id="2.7.11.1"/>
    </reaction>
</comment>
<reference evidence="12 13" key="1">
    <citation type="submission" date="2024-04" db="EMBL/GenBank/DDBJ databases">
        <title>Tritrichomonas musculus Genome.</title>
        <authorList>
            <person name="Alves-Ferreira E."/>
            <person name="Grigg M."/>
            <person name="Lorenzi H."/>
            <person name="Galac M."/>
        </authorList>
    </citation>
    <scope>NUCLEOTIDE SEQUENCE [LARGE SCALE GENOMIC DNA]</scope>
    <source>
        <strain evidence="12 13">EAF2021</strain>
    </source>
</reference>
<dbReference type="EC" id="2.7.11.1" evidence="2"/>
<comment type="similarity">
    <text evidence="1">Belongs to the protein kinase superfamily. STE Ser/Thr protein kinase family. STE20 subfamily.</text>
</comment>
<accession>A0ABR2HTQ8</accession>
<dbReference type="CDD" id="cd06614">
    <property type="entry name" value="STKc_PAK"/>
    <property type="match status" value="1"/>
</dbReference>
<evidence type="ECO:0000256" key="7">
    <source>
        <dbReference type="ARBA" id="ARBA00022840"/>
    </source>
</evidence>
<dbReference type="PANTHER" id="PTHR45832:SF22">
    <property type="entry name" value="SERINE_THREONINE-PROTEIN KINASE SAMKA-RELATED"/>
    <property type="match status" value="1"/>
</dbReference>
<evidence type="ECO:0000256" key="8">
    <source>
        <dbReference type="ARBA" id="ARBA00047899"/>
    </source>
</evidence>
<evidence type="ECO:0000256" key="5">
    <source>
        <dbReference type="ARBA" id="ARBA00022741"/>
    </source>
</evidence>
<keyword evidence="5" id="KW-0547">Nucleotide-binding</keyword>
<dbReference type="SUPFAM" id="SSF56112">
    <property type="entry name" value="Protein kinase-like (PK-like)"/>
    <property type="match status" value="1"/>
</dbReference>
<dbReference type="PROSITE" id="PS00108">
    <property type="entry name" value="PROTEIN_KINASE_ST"/>
    <property type="match status" value="1"/>
</dbReference>
<dbReference type="Pfam" id="PF00069">
    <property type="entry name" value="Pkinase"/>
    <property type="match status" value="1"/>
</dbReference>
<evidence type="ECO:0000256" key="9">
    <source>
        <dbReference type="ARBA" id="ARBA00048679"/>
    </source>
</evidence>
<dbReference type="EMBL" id="JAPFFF010000023">
    <property type="protein sequence ID" value="KAK8852510.1"/>
    <property type="molecule type" value="Genomic_DNA"/>
</dbReference>
<gene>
    <name evidence="12" type="ORF">M9Y10_017495</name>
</gene>
<feature type="region of interest" description="Disordered" evidence="10">
    <location>
        <begin position="137"/>
        <end position="177"/>
    </location>
</feature>
<feature type="domain" description="Protein kinase" evidence="11">
    <location>
        <begin position="189"/>
        <end position="438"/>
    </location>
</feature>
<evidence type="ECO:0000256" key="6">
    <source>
        <dbReference type="ARBA" id="ARBA00022777"/>
    </source>
</evidence>
<dbReference type="Gene3D" id="1.10.510.10">
    <property type="entry name" value="Transferase(Phosphotransferase) domain 1"/>
    <property type="match status" value="1"/>
</dbReference>
<dbReference type="SMART" id="SM00285">
    <property type="entry name" value="PBD"/>
    <property type="match status" value="1"/>
</dbReference>
<evidence type="ECO:0000256" key="3">
    <source>
        <dbReference type="ARBA" id="ARBA00022527"/>
    </source>
</evidence>
<sequence length="467" mass="53451">MKIHHKKQYKKEKGKVITMPYNIERGVEIKVDSETGQFQNVPKVLQGVLNQNQIANFTNRGISPDLLPDTCTVFNGNVISRPFSINHVLHVDFNSETGFTGLPPEWERIVKNSGFKKKEVVDNPEAVISAINFLQHPVPPPPQMDLDFEEEEEESDEISESSSSHRRRPKLDLPDLEDVVQNDDPTTFLKDMEEIDEGSTCVVYSATYPDGRKVAVKKITLTPRNQNFLLNETRLLSAMNDPHIINFYSAHRIEDTLWILMEYMDAGSLISIATFCECKEPHIAYFAREILLALKYMHKNNLIHRDIKTDNVLLNQKGELKLGDFGYTALLSDDVKNRRSIVGTPYWMAPEVIQGIPYTFEVDIWSLGVLCRELADGEPPYVNVPPMKALYLIIADGLPPIKEPEKWSPAFLDFLDNCLQKDRYKRPTAEELLRHPFLKKACGIEYIPQLIELAEKLEAEEEDFSDF</sequence>
<proteinExistence type="inferred from homology"/>
<keyword evidence="3" id="KW-0723">Serine/threonine-protein kinase</keyword>